<dbReference type="OrthoDB" id="6433535at2"/>
<evidence type="ECO:0000313" key="1">
    <source>
        <dbReference type="EMBL" id="TVZ71063.1"/>
    </source>
</evidence>
<reference evidence="1" key="1">
    <citation type="submission" date="2019-06" db="EMBL/GenBank/DDBJ databases">
        <authorList>
            <person name="Deangelis K."/>
            <person name="Huntemann M."/>
            <person name="Clum A."/>
            <person name="Pillay M."/>
            <person name="Palaniappan K."/>
            <person name="Varghese N."/>
            <person name="Mikhailova N."/>
            <person name="Stamatis D."/>
            <person name="Reddy T."/>
            <person name="Daum C."/>
            <person name="Shapiro N."/>
            <person name="Ivanova N."/>
            <person name="Kyrpides N."/>
            <person name="Woyke T."/>
        </authorList>
    </citation>
    <scope>NUCLEOTIDE SEQUENCE [LARGE SCALE GENOMIC DNA]</scope>
    <source>
        <strain evidence="1">128R</strain>
    </source>
</reference>
<comment type="caution">
    <text evidence="1">The sequence shown here is derived from an EMBL/GenBank/DDBJ whole genome shotgun (WGS) entry which is preliminary data.</text>
</comment>
<dbReference type="EMBL" id="VISQ01000001">
    <property type="protein sequence ID" value="TVZ71063.1"/>
    <property type="molecule type" value="Genomic_DNA"/>
</dbReference>
<proteinExistence type="predicted"/>
<sequence>MTNYIENYSRIKTESDHTLALTLDNSVRAIGEIAEDTFNTIGEGVKRLTWRTSYFFDGYQDVNQQINTEDYRFLLAMKQVVKNKNIIFLMIEVYIRLLLKDSDDKKIERIARKTLRLSSTISSIQLTQKAIIFAIQQQIVITLFKNEVARKRIAATSNITLTILKLYGYIEEAAISANGLKRESPDYYRALYSLEIEMLYFIIKPILNHVVSAIGKKLSENEIVEILNKLFNGN</sequence>
<dbReference type="AlphaFoldDB" id="A0A542BS52"/>
<protein>
    <submittedName>
        <fullName evidence="1">Uncharacterized protein</fullName>
    </submittedName>
</protein>
<gene>
    <name evidence="1" type="ORF">FHU10_3670</name>
</gene>
<name>A0A542BS52_SERFO</name>
<organism evidence="1">
    <name type="scientific">Serratia fonticola</name>
    <dbReference type="NCBI Taxonomy" id="47917"/>
    <lineage>
        <taxon>Bacteria</taxon>
        <taxon>Pseudomonadati</taxon>
        <taxon>Pseudomonadota</taxon>
        <taxon>Gammaproteobacteria</taxon>
        <taxon>Enterobacterales</taxon>
        <taxon>Yersiniaceae</taxon>
        <taxon>Serratia</taxon>
    </lineage>
</organism>
<accession>A0A542BS52</accession>
<reference evidence="1" key="2">
    <citation type="submission" date="2019-08" db="EMBL/GenBank/DDBJ databases">
        <title>Investigation of anaerobic lignin degradation for improved lignocellulosic biofuels.</title>
        <authorList>
            <person name="Deangelis K.PhD."/>
        </authorList>
    </citation>
    <scope>NUCLEOTIDE SEQUENCE [LARGE SCALE GENOMIC DNA]</scope>
    <source>
        <strain evidence="1">128R</strain>
    </source>
</reference>